<sequence length="299" mass="33148">MSEATVEIRPTEESQDTNIESTLHRLLSGSDDPFGDDDAAELFGSDGDDDNNSLSTEPVHTPNEIEKAMASVIAHIQSNDMIDTELLNDKQLSLDAILGEGSHVDADLDMGNFLGDFQPQGKRPLEDDEQGAIQNDEQIKRPKVQKTIKEIRIFKKTNEPFMSPASLSPSSSTSPANSDAPIKLDSIALTNLQQEKSLVVPKKTSIVVPEKAQLVVPEKNTNEFTMHQVADVKKRIINTHKLILDFNFLKDGYARTCVELKKAMSCLKDSELHRAHLMAENEHLKRKLAALSNPIKEEP</sequence>
<evidence type="ECO:0000313" key="2">
    <source>
        <dbReference type="EMBL" id="GMM56391.1"/>
    </source>
</evidence>
<dbReference type="AlphaFoldDB" id="A0AAV5RZ20"/>
<protein>
    <recommendedName>
        <fullName evidence="4">Protein ATC1/LIC4</fullName>
    </recommendedName>
</protein>
<dbReference type="Proteomes" id="UP001377567">
    <property type="component" value="Unassembled WGS sequence"/>
</dbReference>
<keyword evidence="3" id="KW-1185">Reference proteome</keyword>
<reference evidence="2 3" key="1">
    <citation type="journal article" date="2023" name="Elife">
        <title>Identification of key yeast species and microbe-microbe interactions impacting larval growth of Drosophila in the wild.</title>
        <authorList>
            <person name="Mure A."/>
            <person name="Sugiura Y."/>
            <person name="Maeda R."/>
            <person name="Honda K."/>
            <person name="Sakurai N."/>
            <person name="Takahashi Y."/>
            <person name="Watada M."/>
            <person name="Katoh T."/>
            <person name="Gotoh A."/>
            <person name="Gotoh Y."/>
            <person name="Taniguchi I."/>
            <person name="Nakamura K."/>
            <person name="Hayashi T."/>
            <person name="Katayama T."/>
            <person name="Uemura T."/>
            <person name="Hattori Y."/>
        </authorList>
    </citation>
    <scope>NUCLEOTIDE SEQUENCE [LARGE SCALE GENOMIC DNA]</scope>
    <source>
        <strain evidence="2 3">KH-74</strain>
    </source>
</reference>
<feature type="compositionally biased region" description="Acidic residues" evidence="1">
    <location>
        <begin position="33"/>
        <end position="51"/>
    </location>
</feature>
<evidence type="ECO:0000256" key="1">
    <source>
        <dbReference type="SAM" id="MobiDB-lite"/>
    </source>
</evidence>
<feature type="region of interest" description="Disordered" evidence="1">
    <location>
        <begin position="160"/>
        <end position="179"/>
    </location>
</feature>
<organism evidence="2 3">
    <name type="scientific">Maudiozyma humilis</name>
    <name type="common">Sour dough yeast</name>
    <name type="synonym">Kazachstania humilis</name>
    <dbReference type="NCBI Taxonomy" id="51915"/>
    <lineage>
        <taxon>Eukaryota</taxon>
        <taxon>Fungi</taxon>
        <taxon>Dikarya</taxon>
        <taxon>Ascomycota</taxon>
        <taxon>Saccharomycotina</taxon>
        <taxon>Saccharomycetes</taxon>
        <taxon>Saccharomycetales</taxon>
        <taxon>Saccharomycetaceae</taxon>
        <taxon>Maudiozyma</taxon>
    </lineage>
</organism>
<name>A0AAV5RZ20_MAUHU</name>
<dbReference type="EMBL" id="BTGD01000008">
    <property type="protein sequence ID" value="GMM56391.1"/>
    <property type="molecule type" value="Genomic_DNA"/>
</dbReference>
<evidence type="ECO:0000313" key="3">
    <source>
        <dbReference type="Proteomes" id="UP001377567"/>
    </source>
</evidence>
<evidence type="ECO:0008006" key="4">
    <source>
        <dbReference type="Google" id="ProtNLM"/>
    </source>
</evidence>
<gene>
    <name evidence="2" type="ORF">DAKH74_030070</name>
</gene>
<feature type="region of interest" description="Disordered" evidence="1">
    <location>
        <begin position="26"/>
        <end position="59"/>
    </location>
</feature>
<feature type="compositionally biased region" description="Low complexity" evidence="1">
    <location>
        <begin position="163"/>
        <end position="179"/>
    </location>
</feature>
<comment type="caution">
    <text evidence="2">The sequence shown here is derived from an EMBL/GenBank/DDBJ whole genome shotgun (WGS) entry which is preliminary data.</text>
</comment>
<accession>A0AAV5RZ20</accession>
<proteinExistence type="predicted"/>